<dbReference type="Gene3D" id="3.20.20.80">
    <property type="entry name" value="Glycosidases"/>
    <property type="match status" value="1"/>
</dbReference>
<evidence type="ECO:0000313" key="3">
    <source>
        <dbReference type="Proteomes" id="UP001595699"/>
    </source>
</evidence>
<keyword evidence="3" id="KW-1185">Reference proteome</keyword>
<name>A0ABV7YCC3_9ACTN</name>
<dbReference type="SUPFAM" id="SSF51445">
    <property type="entry name" value="(Trans)glycosidases"/>
    <property type="match status" value="1"/>
</dbReference>
<dbReference type="RefSeq" id="WP_205118747.1">
    <property type="nucleotide sequence ID" value="NZ_JAFBCM010000001.1"/>
</dbReference>
<dbReference type="InterPro" id="IPR029455">
    <property type="entry name" value="GHL15"/>
</dbReference>
<dbReference type="Proteomes" id="UP001595699">
    <property type="component" value="Unassembled WGS sequence"/>
</dbReference>
<evidence type="ECO:0000256" key="1">
    <source>
        <dbReference type="SAM" id="SignalP"/>
    </source>
</evidence>
<accession>A0ABV7YCC3</accession>
<dbReference type="GO" id="GO:0016787">
    <property type="term" value="F:hydrolase activity"/>
    <property type="evidence" value="ECO:0007669"/>
    <property type="project" value="UniProtKB-KW"/>
</dbReference>
<keyword evidence="2" id="KW-0378">Hydrolase</keyword>
<dbReference type="InterPro" id="IPR017853">
    <property type="entry name" value="GH"/>
</dbReference>
<proteinExistence type="predicted"/>
<comment type="caution">
    <text evidence="2">The sequence shown here is derived from an EMBL/GenBank/DDBJ whole genome shotgun (WGS) entry which is preliminary data.</text>
</comment>
<keyword evidence="1" id="KW-0732">Signal</keyword>
<sequence length="406" mass="43899">MRRLSVVLTVGVLAVAMLCGPATASGPVRPLEAGQARSFWLHLNGTPVSDAMIATEAQRRDYVVLNAWEGHLIPKLKAANPAIEVFVYKDLSSTRSYACRDGVDDPQLPTGVGYCDAEANHPEWFLLGSDGQRLEYAGYPGHWQMDVGDPDYQATWVANVVASSTAAGFDGILMDNALFPCDAYHAGTCPAKYPTDAAIQDAYVSMLASTREELVAAGLRTVANLSNARLYEGVWDTYTEHLDGGFDEWWLTFSDDDLLSEYPEGWSRQVAEVASNEARGKITWVQPHFTPGAERPFRYALASYLMASDDAAAIAEMGRTDGYGDPTPWHGEYDWDLGAATGPYRSVGTNLFRRDFACGAAVVNANRTDSAPRTVELGGEYLDHDGAAVTSIALAGTSGAVLRKSC</sequence>
<organism evidence="2 3">
    <name type="scientific">Tenggerimyces flavus</name>
    <dbReference type="NCBI Taxonomy" id="1708749"/>
    <lineage>
        <taxon>Bacteria</taxon>
        <taxon>Bacillati</taxon>
        <taxon>Actinomycetota</taxon>
        <taxon>Actinomycetes</taxon>
        <taxon>Propionibacteriales</taxon>
        <taxon>Nocardioidaceae</taxon>
        <taxon>Tenggerimyces</taxon>
    </lineage>
</organism>
<feature type="signal peptide" evidence="1">
    <location>
        <begin position="1"/>
        <end position="24"/>
    </location>
</feature>
<dbReference type="EMBL" id="JBHRZH010000015">
    <property type="protein sequence ID" value="MFC3762453.1"/>
    <property type="molecule type" value="Genomic_DNA"/>
</dbReference>
<reference evidence="3" key="1">
    <citation type="journal article" date="2019" name="Int. J. Syst. Evol. Microbiol.">
        <title>The Global Catalogue of Microorganisms (GCM) 10K type strain sequencing project: providing services to taxonomists for standard genome sequencing and annotation.</title>
        <authorList>
            <consortium name="The Broad Institute Genomics Platform"/>
            <consortium name="The Broad Institute Genome Sequencing Center for Infectious Disease"/>
            <person name="Wu L."/>
            <person name="Ma J."/>
        </authorList>
    </citation>
    <scope>NUCLEOTIDE SEQUENCE [LARGE SCALE GENOMIC DNA]</scope>
    <source>
        <strain evidence="3">CGMCC 4.7241</strain>
    </source>
</reference>
<evidence type="ECO:0000313" key="2">
    <source>
        <dbReference type="EMBL" id="MFC3762453.1"/>
    </source>
</evidence>
<dbReference type="Pfam" id="PF14885">
    <property type="entry name" value="GHL15"/>
    <property type="match status" value="1"/>
</dbReference>
<gene>
    <name evidence="2" type="ORF">ACFOUW_16550</name>
</gene>
<feature type="chain" id="PRO_5045927041" evidence="1">
    <location>
        <begin position="25"/>
        <end position="406"/>
    </location>
</feature>
<protein>
    <submittedName>
        <fullName evidence="2">Glycoside hydrolase</fullName>
    </submittedName>
</protein>